<feature type="region of interest" description="Disordered" evidence="1">
    <location>
        <begin position="36"/>
        <end position="66"/>
    </location>
</feature>
<reference evidence="3" key="1">
    <citation type="journal article" date="2020" name="Nature">
        <title>Giant virus diversity and host interactions through global metagenomics.</title>
        <authorList>
            <person name="Schulz F."/>
            <person name="Roux S."/>
            <person name="Paez-Espino D."/>
            <person name="Jungbluth S."/>
            <person name="Walsh D.A."/>
            <person name="Denef V.J."/>
            <person name="McMahon K.D."/>
            <person name="Konstantinidis K.T."/>
            <person name="Eloe-Fadrosh E.A."/>
            <person name="Kyrpides N.C."/>
            <person name="Woyke T."/>
        </authorList>
    </citation>
    <scope>NUCLEOTIDE SEQUENCE</scope>
    <source>
        <strain evidence="3">GVMAG-M-3300023174-60</strain>
    </source>
</reference>
<accession>A0A6C0DV05</accession>
<keyword evidence="2" id="KW-0472">Membrane</keyword>
<evidence type="ECO:0000256" key="1">
    <source>
        <dbReference type="SAM" id="MobiDB-lite"/>
    </source>
</evidence>
<name>A0A6C0DV05_9ZZZZ</name>
<sequence>MFPALSTTSWVLFGIIALVAVVVIWKWWKKPVDDSKKNNDIAPVKPQITEQETGPPPETSLATAEPPPMVFAVNDQGNFDLTDMNGKILNIGYGPNPKTYINLLDQAEKDTDKHDLEQGVSFVSKVGTTKLYQVGGRPYIVNFTRLL</sequence>
<protein>
    <submittedName>
        <fullName evidence="3">Uncharacterized protein</fullName>
    </submittedName>
</protein>
<evidence type="ECO:0000256" key="2">
    <source>
        <dbReference type="SAM" id="Phobius"/>
    </source>
</evidence>
<evidence type="ECO:0000313" key="3">
    <source>
        <dbReference type="EMBL" id="QHT20281.1"/>
    </source>
</evidence>
<keyword evidence="2" id="KW-0812">Transmembrane</keyword>
<organism evidence="3">
    <name type="scientific">viral metagenome</name>
    <dbReference type="NCBI Taxonomy" id="1070528"/>
    <lineage>
        <taxon>unclassified sequences</taxon>
        <taxon>metagenomes</taxon>
        <taxon>organismal metagenomes</taxon>
    </lineage>
</organism>
<keyword evidence="2" id="KW-1133">Transmembrane helix</keyword>
<feature type="transmembrane region" description="Helical" evidence="2">
    <location>
        <begin position="6"/>
        <end position="28"/>
    </location>
</feature>
<dbReference type="AlphaFoldDB" id="A0A6C0DV05"/>
<dbReference type="EMBL" id="MN739677">
    <property type="protein sequence ID" value="QHT20281.1"/>
    <property type="molecule type" value="Genomic_DNA"/>
</dbReference>
<proteinExistence type="predicted"/>